<accession>A0A6A0GRM8</accession>
<dbReference type="Proteomes" id="UP000711488">
    <property type="component" value="Unassembled WGS sequence"/>
</dbReference>
<evidence type="ECO:0000313" key="1">
    <source>
        <dbReference type="EMBL" id="KAA0185816.1"/>
    </source>
</evidence>
<dbReference type="EMBL" id="JQDR03016040">
    <property type="protein sequence ID" value="KAA0185816.1"/>
    <property type="molecule type" value="Genomic_DNA"/>
</dbReference>
<name>A0A6A0GRM8_HYAAZ</name>
<protein>
    <submittedName>
        <fullName evidence="1">Uncharacterized protein</fullName>
    </submittedName>
</protein>
<dbReference type="AlphaFoldDB" id="A0A6A0GRM8"/>
<organism evidence="1">
    <name type="scientific">Hyalella azteca</name>
    <name type="common">Amphipod</name>
    <dbReference type="NCBI Taxonomy" id="294128"/>
    <lineage>
        <taxon>Eukaryota</taxon>
        <taxon>Metazoa</taxon>
        <taxon>Ecdysozoa</taxon>
        <taxon>Arthropoda</taxon>
        <taxon>Crustacea</taxon>
        <taxon>Multicrustacea</taxon>
        <taxon>Malacostraca</taxon>
        <taxon>Eumalacostraca</taxon>
        <taxon>Peracarida</taxon>
        <taxon>Amphipoda</taxon>
        <taxon>Senticaudata</taxon>
        <taxon>Talitrida</taxon>
        <taxon>Talitroidea</taxon>
        <taxon>Hyalellidae</taxon>
        <taxon>Hyalella</taxon>
    </lineage>
</organism>
<reference evidence="1" key="1">
    <citation type="submission" date="2014-08" db="EMBL/GenBank/DDBJ databases">
        <authorList>
            <person name="Murali S."/>
            <person name="Richards S."/>
            <person name="Bandaranaike D."/>
            <person name="Bellair M."/>
            <person name="Blankenburg K."/>
            <person name="Chao H."/>
            <person name="Dinh H."/>
            <person name="Doddapaneni H."/>
            <person name="Dugan-Rocha S."/>
            <person name="Elkadiri S."/>
            <person name="Gnanaolivu R."/>
            <person name="Hughes D."/>
            <person name="Lee S."/>
            <person name="Li M."/>
            <person name="Ming W."/>
            <person name="Munidasa M."/>
            <person name="Muniz J."/>
            <person name="Nguyen L."/>
            <person name="Osuji N."/>
            <person name="Pu L.-L."/>
            <person name="Puazo M."/>
            <person name="Skinner E."/>
            <person name="Qu C."/>
            <person name="Quiroz J."/>
            <person name="Raj R."/>
            <person name="Weissenberger G."/>
            <person name="Xin Y."/>
            <person name="Zou X."/>
            <person name="Han Y."/>
            <person name="Worley K."/>
            <person name="Muzny D."/>
            <person name="Gibbs R."/>
        </authorList>
    </citation>
    <scope>NUCLEOTIDE SEQUENCE</scope>
    <source>
        <strain evidence="1">HAZT.00-mixed</strain>
        <tissue evidence="1">Whole organism</tissue>
    </source>
</reference>
<reference evidence="1" key="3">
    <citation type="submission" date="2019-06" db="EMBL/GenBank/DDBJ databases">
        <authorList>
            <person name="Poynton C."/>
            <person name="Hasenbein S."/>
            <person name="Benoit J.B."/>
            <person name="Sepulveda M.S."/>
            <person name="Poelchau M.F."/>
            <person name="Murali S.C."/>
            <person name="Chen S."/>
            <person name="Glastad K.M."/>
            <person name="Werren J.H."/>
            <person name="Vineis J.H."/>
            <person name="Bowen J.L."/>
            <person name="Friedrich M."/>
            <person name="Jones J."/>
            <person name="Robertson H.M."/>
            <person name="Feyereisen R."/>
            <person name="Mechler-Hickson A."/>
            <person name="Mathers N."/>
            <person name="Lee C.E."/>
            <person name="Colbourne J.K."/>
            <person name="Biales A."/>
            <person name="Johnston J.S."/>
            <person name="Wellborn G.A."/>
            <person name="Rosendale A.J."/>
            <person name="Cridge A.G."/>
            <person name="Munoz-Torres M.C."/>
            <person name="Bain P.A."/>
            <person name="Manny A.R."/>
            <person name="Major K.M."/>
            <person name="Lambert F.N."/>
            <person name="Vulpe C.D."/>
            <person name="Tuck P."/>
            <person name="Blalock B.J."/>
            <person name="Lin Y.-Y."/>
            <person name="Smith M.E."/>
            <person name="Ochoa-Acuna H."/>
            <person name="Chen M.-J.M."/>
            <person name="Childers C.P."/>
            <person name="Qu J."/>
            <person name="Dugan S."/>
            <person name="Lee S.L."/>
            <person name="Chao H."/>
            <person name="Dinh H."/>
            <person name="Han Y."/>
            <person name="Doddapaneni H."/>
            <person name="Worley K.C."/>
            <person name="Muzny D.M."/>
            <person name="Gibbs R.A."/>
            <person name="Richards S."/>
        </authorList>
    </citation>
    <scope>NUCLEOTIDE SEQUENCE</scope>
    <source>
        <strain evidence="1">HAZT.00-mixed</strain>
        <tissue evidence="1">Whole organism</tissue>
    </source>
</reference>
<dbReference type="PANTHER" id="PTHR34494:SF1">
    <property type="entry name" value="PROTEIN CBG25024"/>
    <property type="match status" value="1"/>
</dbReference>
<reference evidence="1" key="2">
    <citation type="journal article" date="2018" name="Environ. Sci. Technol.">
        <title>The Toxicogenome of Hyalella azteca: A Model for Sediment Ecotoxicology and Evolutionary Toxicology.</title>
        <authorList>
            <person name="Poynton H.C."/>
            <person name="Hasenbein S."/>
            <person name="Benoit J.B."/>
            <person name="Sepulveda M.S."/>
            <person name="Poelchau M.F."/>
            <person name="Hughes D.S.T."/>
            <person name="Murali S.C."/>
            <person name="Chen S."/>
            <person name="Glastad K.M."/>
            <person name="Goodisman M.A.D."/>
            <person name="Werren J.H."/>
            <person name="Vineis J.H."/>
            <person name="Bowen J.L."/>
            <person name="Friedrich M."/>
            <person name="Jones J."/>
            <person name="Robertson H.M."/>
            <person name="Feyereisen R."/>
            <person name="Mechler-Hickson A."/>
            <person name="Mathers N."/>
            <person name="Lee C.E."/>
            <person name="Colbourne J.K."/>
            <person name="Biales A."/>
            <person name="Johnston J.S."/>
            <person name="Wellborn G.A."/>
            <person name="Rosendale A.J."/>
            <person name="Cridge A.G."/>
            <person name="Munoz-Torres M.C."/>
            <person name="Bain P.A."/>
            <person name="Manny A.R."/>
            <person name="Major K.M."/>
            <person name="Lambert F.N."/>
            <person name="Vulpe C.D."/>
            <person name="Tuck P."/>
            <person name="Blalock B.J."/>
            <person name="Lin Y.Y."/>
            <person name="Smith M.E."/>
            <person name="Ochoa-Acuna H."/>
            <person name="Chen M.M."/>
            <person name="Childers C.P."/>
            <person name="Qu J."/>
            <person name="Dugan S."/>
            <person name="Lee S.L."/>
            <person name="Chao H."/>
            <person name="Dinh H."/>
            <person name="Han Y."/>
            <person name="Doddapaneni H."/>
            <person name="Worley K.C."/>
            <person name="Muzny D.M."/>
            <person name="Gibbs R.A."/>
            <person name="Richards S."/>
        </authorList>
    </citation>
    <scope>NUCLEOTIDE SEQUENCE</scope>
    <source>
        <strain evidence="1">HAZT.00-mixed</strain>
        <tissue evidence="1">Whole organism</tissue>
    </source>
</reference>
<dbReference type="PANTHER" id="PTHR34494">
    <property type="entry name" value="PROTEIN CBG25024"/>
    <property type="match status" value="1"/>
</dbReference>
<gene>
    <name evidence="1" type="ORF">HAZT_HAZT009155</name>
</gene>
<sequence>MDALPVFSQLKSLVQWVCRDPEGAKNTQINFSRQCPLISQARSVGELACGRKQDAIDTQKEFGKFMWAFLNAVPVAGHVKGAIHYAMRNKEQGDAAMKAASHTTAVIGGGVGGFLAAGPPGAFAGGVGAGVAIDSTITAVDSVIKKEFEPYGVLEPLSDPTNPGKWCDAVGGMVIDGITGRCAGKVVKQIQLKQMSKGGAVTDSSIVDTVIQEKAIPRPLPYIGSRTVLALKAASGKIFFKVMKVGQQYVEKKLLNVPVYEDQRSLNEMEDDEVEKVDKILEDACAEEAKVSFKLNGSVLEVYHKEKLVAIHNEEAKYIITDRGMEQIEDGYTYRLLDNGSFAKEATSVNCLDRPSHHNSTGSLNNGDSEVWFDSSDSLPLQHGISCTYDSSTHRLVWSNNVQDSHSTEDEEHRSLHLAVENRSLQLA</sequence>
<proteinExistence type="predicted"/>
<comment type="caution">
    <text evidence="1">The sequence shown here is derived from an EMBL/GenBank/DDBJ whole genome shotgun (WGS) entry which is preliminary data.</text>
</comment>